<keyword evidence="1 5" id="KW-0732">Signal</keyword>
<keyword evidence="3" id="KW-0378">Hydrolase</keyword>
<keyword evidence="2" id="KW-0677">Repeat</keyword>
<dbReference type="EMBL" id="JAGFNS010000013">
    <property type="protein sequence ID" value="MBO3740099.1"/>
    <property type="molecule type" value="Genomic_DNA"/>
</dbReference>
<name>A0ABS3UMT4_9ACTN</name>
<organism evidence="6 7">
    <name type="scientific">Actinoplanes flavus</name>
    <dbReference type="NCBI Taxonomy" id="2820290"/>
    <lineage>
        <taxon>Bacteria</taxon>
        <taxon>Bacillati</taxon>
        <taxon>Actinomycetota</taxon>
        <taxon>Actinomycetes</taxon>
        <taxon>Micromonosporales</taxon>
        <taxon>Micromonosporaceae</taxon>
        <taxon>Actinoplanes</taxon>
    </lineage>
</organism>
<comment type="caution">
    <text evidence="6">The sequence shown here is derived from an EMBL/GenBank/DDBJ whole genome shotgun (WGS) entry which is preliminary data.</text>
</comment>
<feature type="signal peptide" evidence="5">
    <location>
        <begin position="1"/>
        <end position="24"/>
    </location>
</feature>
<protein>
    <submittedName>
        <fullName evidence="6">VCBS repeat-containing protein</fullName>
    </submittedName>
</protein>
<evidence type="ECO:0000313" key="6">
    <source>
        <dbReference type="EMBL" id="MBO3740099.1"/>
    </source>
</evidence>
<gene>
    <name evidence="6" type="ORF">J5X75_21580</name>
</gene>
<sequence length="522" mass="53215">MTIRHLLVATLTGTAVLAPNPARAADLPNPIEIVRDGITLRYQSTPVATKPVTGKGPTKADFDGDGRDDVASLTYSGLAVSYSSAPHRDLAAKWYPGGAEEDLGAAMAVGNFNGDRYDDLAVGDGWEPDLRNMGYQVGGVWVIPGGPGGLQFGRAQHLTQNTPGLPGTPVRGDLFGFSLAAGDITGDGRDELAIGIPDKKIGTRKNAGAVVVLKGAPSGVTTTGARWISQATAGVPGAATADAEFGYDLAIGRIDKNRHAELVVAARADLGDQGGWITQFWGAASGVSLKKVSRVSGEQLTDSVNQRNVYLWASSIDLAIGDINRDGYGELVAGLPGAQVGMEVQAGAVVTIPGRATGLSAKGAIAITQRTAGVATAPKDDEYFGDTVAVGDVTGDGRADVLTSAPGEWARAGAIVLLRGTAKGLTGAKSQFLTQSSTGVPDTAERDDEFGRSLALLNLNGTGGLDALAGAPQEEVTGDTPGYGSGSITRFLGGYQGLGNATVVNGRFLNELAAGYGAGIAG</sequence>
<evidence type="ECO:0000313" key="7">
    <source>
        <dbReference type="Proteomes" id="UP000679690"/>
    </source>
</evidence>
<dbReference type="Pfam" id="PF01839">
    <property type="entry name" value="FG-GAP"/>
    <property type="match status" value="2"/>
</dbReference>
<dbReference type="SUPFAM" id="SSF69318">
    <property type="entry name" value="Integrin alpha N-terminal domain"/>
    <property type="match status" value="1"/>
</dbReference>
<evidence type="ECO:0000256" key="4">
    <source>
        <dbReference type="ARBA" id="ARBA00023180"/>
    </source>
</evidence>
<dbReference type="PANTHER" id="PTHR23221:SF7">
    <property type="entry name" value="PHOSPHATIDYLINOSITOL-GLYCAN-SPECIFIC PHOSPHOLIPASE D"/>
    <property type="match status" value="1"/>
</dbReference>
<keyword evidence="7" id="KW-1185">Reference proteome</keyword>
<evidence type="ECO:0000256" key="2">
    <source>
        <dbReference type="ARBA" id="ARBA00022737"/>
    </source>
</evidence>
<evidence type="ECO:0000256" key="5">
    <source>
        <dbReference type="SAM" id="SignalP"/>
    </source>
</evidence>
<dbReference type="Gene3D" id="2.130.10.130">
    <property type="entry name" value="Integrin alpha, N-terminal"/>
    <property type="match status" value="2"/>
</dbReference>
<dbReference type="InterPro" id="IPR028994">
    <property type="entry name" value="Integrin_alpha_N"/>
</dbReference>
<feature type="chain" id="PRO_5045127726" evidence="5">
    <location>
        <begin position="25"/>
        <end position="522"/>
    </location>
</feature>
<accession>A0ABS3UMT4</accession>
<evidence type="ECO:0000256" key="1">
    <source>
        <dbReference type="ARBA" id="ARBA00022729"/>
    </source>
</evidence>
<dbReference type="InterPro" id="IPR013517">
    <property type="entry name" value="FG-GAP"/>
</dbReference>
<dbReference type="SMART" id="SM00191">
    <property type="entry name" value="Int_alpha"/>
    <property type="match status" value="6"/>
</dbReference>
<dbReference type="Proteomes" id="UP000679690">
    <property type="component" value="Unassembled WGS sequence"/>
</dbReference>
<dbReference type="PANTHER" id="PTHR23221">
    <property type="entry name" value="GLYCOSYLPHOSPHATIDYLINOSITOL PHOSPHOLIPASE D"/>
    <property type="match status" value="1"/>
</dbReference>
<evidence type="ECO:0000256" key="3">
    <source>
        <dbReference type="ARBA" id="ARBA00022801"/>
    </source>
</evidence>
<proteinExistence type="predicted"/>
<dbReference type="PROSITE" id="PS51470">
    <property type="entry name" value="FG_GAP"/>
    <property type="match status" value="2"/>
</dbReference>
<dbReference type="RefSeq" id="WP_208469261.1">
    <property type="nucleotide sequence ID" value="NZ_JAGFNS010000013.1"/>
</dbReference>
<reference evidence="6 7" key="1">
    <citation type="submission" date="2021-03" db="EMBL/GenBank/DDBJ databases">
        <title>Actinoplanes flavus sp. nov., a novel actinomycete isolated from Coconut Palm rhizosphere soil.</title>
        <authorList>
            <person name="Luo X."/>
        </authorList>
    </citation>
    <scope>NUCLEOTIDE SEQUENCE [LARGE SCALE GENOMIC DNA]</scope>
    <source>
        <strain evidence="6 7">NEAU-H7</strain>
    </source>
</reference>
<keyword evidence="4" id="KW-0325">Glycoprotein</keyword>
<dbReference type="InterPro" id="IPR013519">
    <property type="entry name" value="Int_alpha_beta-p"/>
</dbReference>